<proteinExistence type="predicted"/>
<gene>
    <name evidence="1" type="ORF">GC097_31450</name>
</gene>
<name>A0ABX1ZWS5_9BACL</name>
<dbReference type="RefSeq" id="WP_246294587.1">
    <property type="nucleotide sequence ID" value="NZ_WHNZ01000084.1"/>
</dbReference>
<dbReference type="Proteomes" id="UP000618579">
    <property type="component" value="Unassembled WGS sequence"/>
</dbReference>
<comment type="caution">
    <text evidence="1">The sequence shown here is derived from an EMBL/GenBank/DDBJ whole genome shotgun (WGS) entry which is preliminary data.</text>
</comment>
<keyword evidence="2" id="KW-1185">Reference proteome</keyword>
<reference evidence="1 2" key="1">
    <citation type="submission" date="2019-10" db="EMBL/GenBank/DDBJ databases">
        <title>Description of Paenibacillus pedi sp. nov.</title>
        <authorList>
            <person name="Carlier A."/>
            <person name="Qi S."/>
        </authorList>
    </citation>
    <scope>NUCLEOTIDE SEQUENCE [LARGE SCALE GENOMIC DNA]</scope>
    <source>
        <strain evidence="1 2">LMG 31457</strain>
    </source>
</reference>
<evidence type="ECO:0000313" key="1">
    <source>
        <dbReference type="EMBL" id="NOV04494.1"/>
    </source>
</evidence>
<sequence>MIICFTVPKELRKYFFEDRRKLNELSKEVARVIQYYYRRKNKNKQYEVGVITVIHTFGRDLKFNPHSMHW</sequence>
<protein>
    <submittedName>
        <fullName evidence="1">Uncharacterized protein</fullName>
    </submittedName>
</protein>
<evidence type="ECO:0000313" key="2">
    <source>
        <dbReference type="Proteomes" id="UP000618579"/>
    </source>
</evidence>
<organism evidence="1 2">
    <name type="scientific">Paenibacillus planticolens</name>
    <dbReference type="NCBI Taxonomy" id="2654976"/>
    <lineage>
        <taxon>Bacteria</taxon>
        <taxon>Bacillati</taxon>
        <taxon>Bacillota</taxon>
        <taxon>Bacilli</taxon>
        <taxon>Bacillales</taxon>
        <taxon>Paenibacillaceae</taxon>
        <taxon>Paenibacillus</taxon>
    </lineage>
</organism>
<dbReference type="EMBL" id="WHNZ01000084">
    <property type="protein sequence ID" value="NOV04494.1"/>
    <property type="molecule type" value="Genomic_DNA"/>
</dbReference>
<accession>A0ABX1ZWS5</accession>